<feature type="transmembrane region" description="Helical" evidence="8">
    <location>
        <begin position="116"/>
        <end position="138"/>
    </location>
</feature>
<dbReference type="InterPro" id="IPR011701">
    <property type="entry name" value="MFS"/>
</dbReference>
<dbReference type="FunFam" id="1.20.1250.20:FF:000193">
    <property type="entry name" value="Solute carrier family 45 member 3"/>
    <property type="match status" value="1"/>
</dbReference>
<dbReference type="RefSeq" id="XP_030634143.1">
    <property type="nucleotide sequence ID" value="XM_030778283.1"/>
</dbReference>
<protein>
    <submittedName>
        <fullName evidence="11">Solute carrier family 45 member 3</fullName>
    </submittedName>
</protein>
<dbReference type="PANTHER" id="PTHR19432">
    <property type="entry name" value="SUGAR TRANSPORTER"/>
    <property type="match status" value="1"/>
</dbReference>
<evidence type="ECO:0000256" key="6">
    <source>
        <dbReference type="ARBA" id="ARBA00038193"/>
    </source>
</evidence>
<feature type="transmembrane region" description="Helical" evidence="8">
    <location>
        <begin position="150"/>
        <end position="169"/>
    </location>
</feature>
<sequence>MRGRTIQLLLISALTCGLELCMAAGTIYVPPMLLQNGLEERFMTMVLGVGPVLGLIFVPLIGSTSDGWHGRFGRRRPFIWALCSGVLIGLLLISQAPRLAALLTQFYPYGLKVPLLVAAICLFQFCGQACFTLLEALVSDLYPGAEESRMAFSVYTLMLSVGACIGYLLSTVNWSTQPTAIYLGGQEAFIYSLLAFVIIVSLISTAFVYEENARGVGTGEEGSKRAPIMLSRLCCHYSLLRPQFFRRVLNSCLSVLPQLYRLFHRMPYAIWKLFVAELCGWMALMTFELFYTDFVGEGLYGGVPSAEPNSPERLRYDEGVRMASLGLFLQCVTSVAFSLLMNRLVAWAGARTVYVSSMVLLVICTGVMTVSYNIVLVTVMAAATGYTFCILQTVPYILTCLYHSDEQVFMFRNKLTLPTCNGDLKVQKSSSTASSVKSESNGHPGGMPGEVPSSVVSSAPLQSINVPHPIDTDSKSPQHSRGIGLDIAILDSAYLLSQVLPSLLMGSIVHFFHSVTAYMACATGLSLLAVYFSSKVIYDKVDIERSC</sequence>
<feature type="transmembrane region" description="Helical" evidence="8">
    <location>
        <begin position="77"/>
        <end position="96"/>
    </location>
</feature>
<keyword evidence="2" id="KW-0813">Transport</keyword>
<gene>
    <name evidence="11" type="primary">slc45a3</name>
</gene>
<evidence type="ECO:0000256" key="1">
    <source>
        <dbReference type="ARBA" id="ARBA00004141"/>
    </source>
</evidence>
<dbReference type="PANTHER" id="PTHR19432:SF37">
    <property type="entry name" value="SOLUTE CARRIER FAMILY 45 MEMBER 3"/>
    <property type="match status" value="1"/>
</dbReference>
<organism evidence="10 11">
    <name type="scientific">Chanos chanos</name>
    <name type="common">Milkfish</name>
    <name type="synonym">Mugil chanos</name>
    <dbReference type="NCBI Taxonomy" id="29144"/>
    <lineage>
        <taxon>Eukaryota</taxon>
        <taxon>Metazoa</taxon>
        <taxon>Chordata</taxon>
        <taxon>Craniata</taxon>
        <taxon>Vertebrata</taxon>
        <taxon>Euteleostomi</taxon>
        <taxon>Actinopterygii</taxon>
        <taxon>Neopterygii</taxon>
        <taxon>Teleostei</taxon>
        <taxon>Ostariophysi</taxon>
        <taxon>Gonorynchiformes</taxon>
        <taxon>Chanidae</taxon>
        <taxon>Chanos</taxon>
    </lineage>
</organism>
<keyword evidence="5 8" id="KW-0472">Membrane</keyword>
<evidence type="ECO:0000256" key="7">
    <source>
        <dbReference type="SAM" id="MobiDB-lite"/>
    </source>
</evidence>
<feature type="transmembrane region" description="Helical" evidence="8">
    <location>
        <begin position="511"/>
        <end position="532"/>
    </location>
</feature>
<evidence type="ECO:0000256" key="3">
    <source>
        <dbReference type="ARBA" id="ARBA00022692"/>
    </source>
</evidence>
<dbReference type="GeneID" id="115815325"/>
<dbReference type="Proteomes" id="UP000504632">
    <property type="component" value="Chromosome 6"/>
</dbReference>
<feature type="transmembrane region" description="Helical" evidence="8">
    <location>
        <begin position="269"/>
        <end position="291"/>
    </location>
</feature>
<dbReference type="Pfam" id="PF07690">
    <property type="entry name" value="MFS_1"/>
    <property type="match status" value="1"/>
</dbReference>
<name>A0A6J2VQ77_CHACN</name>
<evidence type="ECO:0000256" key="2">
    <source>
        <dbReference type="ARBA" id="ARBA00022448"/>
    </source>
</evidence>
<feature type="chain" id="PRO_5026819430" evidence="9">
    <location>
        <begin position="24"/>
        <end position="547"/>
    </location>
</feature>
<dbReference type="SUPFAM" id="SSF103473">
    <property type="entry name" value="MFS general substrate transporter"/>
    <property type="match status" value="1"/>
</dbReference>
<proteinExistence type="inferred from homology"/>
<evidence type="ECO:0000256" key="4">
    <source>
        <dbReference type="ARBA" id="ARBA00022989"/>
    </source>
</evidence>
<dbReference type="InParanoid" id="A0A6J2VQ77"/>
<feature type="transmembrane region" description="Helical" evidence="8">
    <location>
        <begin position="189"/>
        <end position="209"/>
    </location>
</feature>
<evidence type="ECO:0000313" key="11">
    <source>
        <dbReference type="RefSeq" id="XP_030634143.1"/>
    </source>
</evidence>
<accession>A0A6J2VQ77</accession>
<reference evidence="11" key="1">
    <citation type="submission" date="2025-08" db="UniProtKB">
        <authorList>
            <consortium name="RefSeq"/>
        </authorList>
    </citation>
    <scope>IDENTIFICATION</scope>
</reference>
<dbReference type="AlphaFoldDB" id="A0A6J2VQ77"/>
<feature type="signal peptide" evidence="9">
    <location>
        <begin position="1"/>
        <end position="23"/>
    </location>
</feature>
<feature type="transmembrane region" description="Helical" evidence="8">
    <location>
        <begin position="322"/>
        <end position="341"/>
    </location>
</feature>
<feature type="transmembrane region" description="Helical" evidence="8">
    <location>
        <begin position="42"/>
        <end position="65"/>
    </location>
</feature>
<dbReference type="CDD" id="cd17313">
    <property type="entry name" value="MFS_SLC45_SUC"/>
    <property type="match status" value="1"/>
</dbReference>
<feature type="region of interest" description="Disordered" evidence="7">
    <location>
        <begin position="431"/>
        <end position="451"/>
    </location>
</feature>
<evidence type="ECO:0000256" key="5">
    <source>
        <dbReference type="ARBA" id="ARBA00023136"/>
    </source>
</evidence>
<feature type="transmembrane region" description="Helical" evidence="8">
    <location>
        <begin position="353"/>
        <end position="375"/>
    </location>
</feature>
<comment type="similarity">
    <text evidence="6">Belongs to the glycoside-pentoside-hexuronide (GPH) cation symporter transporter (TC 2.A.2) family.</text>
</comment>
<dbReference type="OrthoDB" id="28755at2759"/>
<evidence type="ECO:0000256" key="9">
    <source>
        <dbReference type="SAM" id="SignalP"/>
    </source>
</evidence>
<evidence type="ECO:0000256" key="8">
    <source>
        <dbReference type="SAM" id="Phobius"/>
    </source>
</evidence>
<keyword evidence="4 8" id="KW-1133">Transmembrane helix</keyword>
<dbReference type="GO" id="GO:0008506">
    <property type="term" value="F:sucrose:proton symporter activity"/>
    <property type="evidence" value="ECO:0007669"/>
    <property type="project" value="TreeGrafter"/>
</dbReference>
<dbReference type="Gene3D" id="1.20.1250.20">
    <property type="entry name" value="MFS general substrate transporter like domains"/>
    <property type="match status" value="1"/>
</dbReference>
<comment type="subcellular location">
    <subcellularLocation>
        <location evidence="1">Membrane</location>
        <topology evidence="1">Multi-pass membrane protein</topology>
    </subcellularLocation>
</comment>
<keyword evidence="10" id="KW-1185">Reference proteome</keyword>
<dbReference type="InterPro" id="IPR036259">
    <property type="entry name" value="MFS_trans_sf"/>
</dbReference>
<feature type="transmembrane region" description="Helical" evidence="8">
    <location>
        <begin position="381"/>
        <end position="402"/>
    </location>
</feature>
<keyword evidence="9" id="KW-0732">Signal</keyword>
<keyword evidence="3 8" id="KW-0812">Transmembrane</keyword>
<dbReference type="GO" id="GO:0016020">
    <property type="term" value="C:membrane"/>
    <property type="evidence" value="ECO:0007669"/>
    <property type="project" value="UniProtKB-SubCell"/>
</dbReference>
<evidence type="ECO:0000313" key="10">
    <source>
        <dbReference type="Proteomes" id="UP000504632"/>
    </source>
</evidence>
<dbReference type="CTD" id="85414"/>